<reference evidence="9 10" key="1">
    <citation type="submission" date="2020-08" db="EMBL/GenBank/DDBJ databases">
        <title>Genome public.</title>
        <authorList>
            <person name="Liu C."/>
            <person name="Sun Q."/>
        </authorList>
    </citation>
    <scope>NUCLEOTIDE SEQUENCE [LARGE SCALE GENOMIC DNA]</scope>
    <source>
        <strain evidence="9 10">NSJ-46</strain>
    </source>
</reference>
<dbReference type="Gene3D" id="3.90.1640.30">
    <property type="match status" value="1"/>
</dbReference>
<evidence type="ECO:0000256" key="4">
    <source>
        <dbReference type="ARBA" id="ARBA00022801"/>
    </source>
</evidence>
<dbReference type="Proteomes" id="UP000657421">
    <property type="component" value="Unassembled WGS sequence"/>
</dbReference>
<dbReference type="GO" id="GO:0004527">
    <property type="term" value="F:exonuclease activity"/>
    <property type="evidence" value="ECO:0007669"/>
    <property type="project" value="UniProtKB-KW"/>
</dbReference>
<evidence type="ECO:0000313" key="10">
    <source>
        <dbReference type="Proteomes" id="UP000657421"/>
    </source>
</evidence>
<comment type="similarity">
    <text evidence="1">Belongs to the RecJ family.</text>
</comment>
<evidence type="ECO:0000313" key="9">
    <source>
        <dbReference type="EMBL" id="MBC8572397.1"/>
    </source>
</evidence>
<dbReference type="Pfam" id="PF01368">
    <property type="entry name" value="DHH"/>
    <property type="match status" value="1"/>
</dbReference>
<proteinExistence type="inferred from homology"/>
<keyword evidence="5 9" id="KW-0269">Exonuclease</keyword>
<evidence type="ECO:0000259" key="6">
    <source>
        <dbReference type="Pfam" id="PF01368"/>
    </source>
</evidence>
<accession>A0ABR7N978</accession>
<feature type="domain" description="RecJ OB" evidence="8">
    <location>
        <begin position="460"/>
        <end position="584"/>
    </location>
</feature>
<dbReference type="InterPro" id="IPR001667">
    <property type="entry name" value="DDH_dom"/>
</dbReference>
<name>A0ABR7N978_9FIRM</name>
<keyword evidence="4" id="KW-0378">Hydrolase</keyword>
<sequence>MKKWVVAAKRADFKAIGEKYHIDQVTARLIRNRDVTGDDALREYLYGTIADMHDPEEMKGIGEAADLLLFKMKEKAAIRIIGDYDIDGVTATYILYTGLKKCGAIVDYEIPDRIRDGYGINEQLVQNAWEDGIDTILTCDNGISAIDQIAYAKKLGMTVIVTDHHELRTREEDGKVHAILPDADVVVNPHQPDCPYPYKDLCGGAVAYKLMQELYRKKSFPDREIENLIEYAAIATVGDVMKLTGENRIIVKEGLKRLNHTQNIGLKALIRVNGLEDREINSYHIGFVIGPCINASGRLTTAKKALELLLCGSGERAEVLAEELLSLNTERKELTRQGYEEAVKQIESTSLKDDKVLIVYLPDCHESIAGIIAGRIRERYYRPVFVLTNGEKSVKGSGRSIEGYSMFEEMQKCDDLFLNYGGHPMAAGCSLERENIQPLRERLNIAAHLTEEDLTEKICIDVPMPISYITEHLIEELNVLEPFGTANKKPVFAEKDVSILGARILGQNRNVIKMQVTDTSGIVMDALYFGDVEVFRTYLEDKYGYAETEKLFQNRKTGITLSVIYYPTINEYRGQRSIQIVISDYQ</sequence>
<feature type="domain" description="DHHA1" evidence="7">
    <location>
        <begin position="354"/>
        <end position="444"/>
    </location>
</feature>
<keyword evidence="10" id="KW-1185">Reference proteome</keyword>
<dbReference type="NCBIfam" id="TIGR00644">
    <property type="entry name" value="recJ"/>
    <property type="match status" value="1"/>
</dbReference>
<evidence type="ECO:0000256" key="2">
    <source>
        <dbReference type="ARBA" id="ARBA00019841"/>
    </source>
</evidence>
<dbReference type="Pfam" id="PF02272">
    <property type="entry name" value="DHHA1"/>
    <property type="match status" value="1"/>
</dbReference>
<comment type="caution">
    <text evidence="9">The sequence shown here is derived from an EMBL/GenBank/DDBJ whole genome shotgun (WGS) entry which is preliminary data.</text>
</comment>
<dbReference type="PANTHER" id="PTHR30255">
    <property type="entry name" value="SINGLE-STRANDED-DNA-SPECIFIC EXONUCLEASE RECJ"/>
    <property type="match status" value="1"/>
</dbReference>
<evidence type="ECO:0000256" key="5">
    <source>
        <dbReference type="ARBA" id="ARBA00022839"/>
    </source>
</evidence>
<dbReference type="InterPro" id="IPR041122">
    <property type="entry name" value="RecJ_OB"/>
</dbReference>
<evidence type="ECO:0000259" key="7">
    <source>
        <dbReference type="Pfam" id="PF02272"/>
    </source>
</evidence>
<protein>
    <recommendedName>
        <fullName evidence="2">Single-stranded-DNA-specific exonuclease RecJ</fullName>
    </recommendedName>
</protein>
<dbReference type="SUPFAM" id="SSF64182">
    <property type="entry name" value="DHH phosphoesterases"/>
    <property type="match status" value="1"/>
</dbReference>
<dbReference type="Gene3D" id="3.10.310.30">
    <property type="match status" value="1"/>
</dbReference>
<dbReference type="RefSeq" id="WP_249307377.1">
    <property type="nucleotide sequence ID" value="NZ_JACRSZ010000003.1"/>
</dbReference>
<dbReference type="InterPro" id="IPR051673">
    <property type="entry name" value="SSDNA_exonuclease_RecJ"/>
</dbReference>
<dbReference type="PANTHER" id="PTHR30255:SF2">
    <property type="entry name" value="SINGLE-STRANDED-DNA-SPECIFIC EXONUCLEASE RECJ"/>
    <property type="match status" value="1"/>
</dbReference>
<evidence type="ECO:0000259" key="8">
    <source>
        <dbReference type="Pfam" id="PF17768"/>
    </source>
</evidence>
<dbReference type="EMBL" id="JACRSZ010000003">
    <property type="protein sequence ID" value="MBC8572397.1"/>
    <property type="molecule type" value="Genomic_DNA"/>
</dbReference>
<dbReference type="InterPro" id="IPR004610">
    <property type="entry name" value="RecJ"/>
</dbReference>
<evidence type="ECO:0000256" key="3">
    <source>
        <dbReference type="ARBA" id="ARBA00022722"/>
    </source>
</evidence>
<evidence type="ECO:0000256" key="1">
    <source>
        <dbReference type="ARBA" id="ARBA00005915"/>
    </source>
</evidence>
<dbReference type="InterPro" id="IPR003156">
    <property type="entry name" value="DHHA1_dom"/>
</dbReference>
<gene>
    <name evidence="9" type="primary">recJ</name>
    <name evidence="9" type="ORF">H8716_04745</name>
</gene>
<keyword evidence="3" id="KW-0540">Nuclease</keyword>
<feature type="domain" description="DDH" evidence="6">
    <location>
        <begin position="78"/>
        <end position="234"/>
    </location>
</feature>
<organism evidence="9 10">
    <name type="scientific">Jingyaoa shaoxingensis</name>
    <dbReference type="NCBI Taxonomy" id="2763671"/>
    <lineage>
        <taxon>Bacteria</taxon>
        <taxon>Bacillati</taxon>
        <taxon>Bacillota</taxon>
        <taxon>Clostridia</taxon>
        <taxon>Lachnospirales</taxon>
        <taxon>Lachnospiraceae</taxon>
        <taxon>Jingyaoa</taxon>
    </lineage>
</organism>
<dbReference type="Pfam" id="PF17768">
    <property type="entry name" value="RecJ_OB"/>
    <property type="match status" value="1"/>
</dbReference>
<dbReference type="InterPro" id="IPR038763">
    <property type="entry name" value="DHH_sf"/>
</dbReference>